<dbReference type="EMBL" id="NBYN01000042">
    <property type="protein sequence ID" value="OSO90702.1"/>
    <property type="molecule type" value="Genomic_DNA"/>
</dbReference>
<comment type="caution">
    <text evidence="1">The sequence shown here is derived from an EMBL/GenBank/DDBJ whole genome shotgun (WGS) entry which is preliminary data.</text>
</comment>
<proteinExistence type="predicted"/>
<organism evidence="1 2">
    <name type="scientific">Cylindrospermopsis raciborskii CENA303</name>
    <dbReference type="NCBI Taxonomy" id="1170769"/>
    <lineage>
        <taxon>Bacteria</taxon>
        <taxon>Bacillati</taxon>
        <taxon>Cyanobacteriota</taxon>
        <taxon>Cyanophyceae</taxon>
        <taxon>Nostocales</taxon>
        <taxon>Aphanizomenonaceae</taxon>
        <taxon>Cylindrospermopsis</taxon>
    </lineage>
</organism>
<dbReference type="Proteomes" id="UP000192997">
    <property type="component" value="Unassembled WGS sequence"/>
</dbReference>
<accession>A0A1X4G6Q3</accession>
<dbReference type="AlphaFoldDB" id="A0A1X4G6Q3"/>
<gene>
    <name evidence="1" type="ORF">B7O87_07720</name>
</gene>
<evidence type="ECO:0000313" key="2">
    <source>
        <dbReference type="Proteomes" id="UP000192997"/>
    </source>
</evidence>
<dbReference type="RefSeq" id="WP_009343052.1">
    <property type="nucleotide sequence ID" value="NZ_NBYN01000042.1"/>
</dbReference>
<evidence type="ECO:0000313" key="1">
    <source>
        <dbReference type="EMBL" id="OSO90702.1"/>
    </source>
</evidence>
<dbReference type="InterPro" id="IPR054211">
    <property type="entry name" value="DUF6918"/>
</dbReference>
<reference evidence="2" key="1">
    <citation type="submission" date="2017-04" db="EMBL/GenBank/DDBJ databases">
        <authorList>
            <person name="Abreu V.A."/>
            <person name="Popin R.V."/>
            <person name="Rigonato J."/>
            <person name="Andreote A.P."/>
            <person name="Schaker P.C."/>
            <person name="Hoff-Risseti C."/>
            <person name="Alvarenga D.O."/>
            <person name="Varani A.M."/>
            <person name="Fiore M.F."/>
        </authorList>
    </citation>
    <scope>NUCLEOTIDE SEQUENCE [LARGE SCALE GENOMIC DNA]</scope>
    <source>
        <strain evidence="2">CENA303</strain>
    </source>
</reference>
<name>A0A1X4G6Q3_9CYAN</name>
<sequence>MALIDGLKNDDKRQMLVADCMNLLETRVANIGGISGIAIKAGYATIKGISPKYCAGAVERLLPQSFAALEPLWNEGLETGDAVTHLTQNRSRTADAIFSVTDIRIEKSTNSTIKGVYSKLRVSAKKHVEEVVPDLAQILDKYAKD</sequence>
<dbReference type="Pfam" id="PF21893">
    <property type="entry name" value="DUF6918"/>
    <property type="match status" value="1"/>
</dbReference>
<protein>
    <submittedName>
        <fullName evidence="1">Uncharacterized protein</fullName>
    </submittedName>
</protein>